<evidence type="ECO:0008006" key="5">
    <source>
        <dbReference type="Google" id="ProtNLM"/>
    </source>
</evidence>
<evidence type="ECO:0000313" key="4">
    <source>
        <dbReference type="Proteomes" id="UP000631535"/>
    </source>
</evidence>
<keyword evidence="2" id="KW-0472">Membrane</keyword>
<reference evidence="4" key="1">
    <citation type="journal article" date="2019" name="Int. J. Syst. Evol. Microbiol.">
        <title>The Global Catalogue of Microorganisms (GCM) 10K type strain sequencing project: providing services to taxonomists for standard genome sequencing and annotation.</title>
        <authorList>
            <consortium name="The Broad Institute Genomics Platform"/>
            <consortium name="The Broad Institute Genome Sequencing Center for Infectious Disease"/>
            <person name="Wu L."/>
            <person name="Ma J."/>
        </authorList>
    </citation>
    <scope>NUCLEOTIDE SEQUENCE [LARGE SCALE GENOMIC DNA]</scope>
    <source>
        <strain evidence="4">CGMCC 4.7178</strain>
    </source>
</reference>
<dbReference type="RefSeq" id="WP_189040048.1">
    <property type="nucleotide sequence ID" value="NZ_BMMP01000030.1"/>
</dbReference>
<keyword evidence="4" id="KW-1185">Reference proteome</keyword>
<protein>
    <recommendedName>
        <fullName evidence="5">SMODS and SLOG-associating 2TM effector domain-containing protein</fullName>
    </recommendedName>
</protein>
<dbReference type="Proteomes" id="UP000631535">
    <property type="component" value="Unassembled WGS sequence"/>
</dbReference>
<feature type="region of interest" description="Disordered" evidence="1">
    <location>
        <begin position="162"/>
        <end position="191"/>
    </location>
</feature>
<proteinExistence type="predicted"/>
<comment type="caution">
    <text evidence="3">The sequence shown here is derived from an EMBL/GenBank/DDBJ whole genome shotgun (WGS) entry which is preliminary data.</text>
</comment>
<keyword evidence="2" id="KW-1133">Transmembrane helix</keyword>
<keyword evidence="2" id="KW-0812">Transmembrane</keyword>
<feature type="compositionally biased region" description="Basic and acidic residues" evidence="1">
    <location>
        <begin position="169"/>
        <end position="191"/>
    </location>
</feature>
<feature type="transmembrane region" description="Helical" evidence="2">
    <location>
        <begin position="6"/>
        <end position="27"/>
    </location>
</feature>
<name>A0ABQ2MV85_9ACTN</name>
<evidence type="ECO:0000256" key="2">
    <source>
        <dbReference type="SAM" id="Phobius"/>
    </source>
</evidence>
<dbReference type="EMBL" id="BMMP01000030">
    <property type="protein sequence ID" value="GGO58410.1"/>
    <property type="molecule type" value="Genomic_DNA"/>
</dbReference>
<accession>A0ABQ2MV85</accession>
<sequence length="191" mass="21777">MDTGEQFVTISAVLLGALMTHLTNYMLERSRNRHALLTRWDDKKLDAYEGYVDRVRACIFLAVQLYEHKEDIRESHKPEHEILTEMDAASRLRGRAFERVMLLGDDEVVEAGHRLNAAAIEVDWQANGRRSGTLSEWRAKNRAAFQAINNFHDAAREDLGVKGNVTGESHPERDLLLPPAQRRDEESTPEA</sequence>
<gene>
    <name evidence="3" type="ORF">GCM10012287_56510</name>
</gene>
<evidence type="ECO:0000313" key="3">
    <source>
        <dbReference type="EMBL" id="GGO58410.1"/>
    </source>
</evidence>
<evidence type="ECO:0000256" key="1">
    <source>
        <dbReference type="SAM" id="MobiDB-lite"/>
    </source>
</evidence>
<organism evidence="3 4">
    <name type="scientific">Streptomyces daqingensis</name>
    <dbReference type="NCBI Taxonomy" id="1472640"/>
    <lineage>
        <taxon>Bacteria</taxon>
        <taxon>Bacillati</taxon>
        <taxon>Actinomycetota</taxon>
        <taxon>Actinomycetes</taxon>
        <taxon>Kitasatosporales</taxon>
        <taxon>Streptomycetaceae</taxon>
        <taxon>Streptomyces</taxon>
    </lineage>
</organism>